<dbReference type="PROSITE" id="PS51197">
    <property type="entry name" value="HTH_RRF2_2"/>
    <property type="match status" value="1"/>
</dbReference>
<comment type="caution">
    <text evidence="3">The sequence shown here is derived from an EMBL/GenBank/DDBJ whole genome shotgun (WGS) entry which is preliminary data.</text>
</comment>
<evidence type="ECO:0000256" key="1">
    <source>
        <dbReference type="ARBA" id="ARBA00023125"/>
    </source>
</evidence>
<dbReference type="Proteomes" id="UP000270112">
    <property type="component" value="Unassembled WGS sequence"/>
</dbReference>
<evidence type="ECO:0000313" key="5">
    <source>
        <dbReference type="Proteomes" id="UP000270112"/>
    </source>
</evidence>
<protein>
    <submittedName>
        <fullName evidence="3">Rrf2 family transcriptional regulator</fullName>
    </submittedName>
</protein>
<accession>A0A3N0IW79</accession>
<evidence type="ECO:0000313" key="3">
    <source>
        <dbReference type="EMBL" id="RNM41195.1"/>
    </source>
</evidence>
<evidence type="ECO:0000313" key="4">
    <source>
        <dbReference type="Proteomes" id="UP000253817"/>
    </source>
</evidence>
<dbReference type="InterPro" id="IPR036388">
    <property type="entry name" value="WH-like_DNA-bd_sf"/>
</dbReference>
<dbReference type="AlphaFoldDB" id="A0A3N0IW79"/>
<dbReference type="EMBL" id="PPTT01000015">
    <property type="protein sequence ID" value="RDB68476.1"/>
    <property type="molecule type" value="Genomic_DNA"/>
</dbReference>
<dbReference type="InterPro" id="IPR036390">
    <property type="entry name" value="WH_DNA-bd_sf"/>
</dbReference>
<dbReference type="GO" id="GO:0005829">
    <property type="term" value="C:cytosol"/>
    <property type="evidence" value="ECO:0007669"/>
    <property type="project" value="TreeGrafter"/>
</dbReference>
<keyword evidence="4" id="KW-1185">Reference proteome</keyword>
<proteinExistence type="predicted"/>
<dbReference type="InterPro" id="IPR030489">
    <property type="entry name" value="TR_Rrf2-type_CS"/>
</dbReference>
<reference evidence="3" key="3">
    <citation type="journal article" date="2019" name="Microbiol. Resour. Announc.">
        <title>Draft Genome Sequences of Type Strains of Gordonibacter faecihominis, Paraeggerthella hongkongensis, Parvibacter caecicola,Slackia equolifaciens, Slackia faecicanis, and Slackia isoflavoniconvertens.</title>
        <authorList>
            <person name="Danylec N."/>
            <person name="Stoll D.A."/>
            <person name="Dotsch A."/>
            <person name="Huch M."/>
        </authorList>
    </citation>
    <scope>NUCLEOTIDE SEQUENCE</scope>
    <source>
        <strain evidence="3">DSM 16107</strain>
    </source>
</reference>
<gene>
    <name evidence="2" type="ORF">C1876_09525</name>
    <name evidence="3" type="ORF">DMP09_10770</name>
</gene>
<dbReference type="Gene3D" id="1.10.10.10">
    <property type="entry name" value="Winged helix-like DNA-binding domain superfamily/Winged helix DNA-binding domain"/>
    <property type="match status" value="1"/>
</dbReference>
<evidence type="ECO:0000313" key="2">
    <source>
        <dbReference type="EMBL" id="RDB68476.1"/>
    </source>
</evidence>
<dbReference type="Pfam" id="PF02082">
    <property type="entry name" value="Rrf2"/>
    <property type="match status" value="1"/>
</dbReference>
<dbReference type="SUPFAM" id="SSF46785">
    <property type="entry name" value="Winged helix' DNA-binding domain"/>
    <property type="match status" value="1"/>
</dbReference>
<reference evidence="5" key="2">
    <citation type="submission" date="2018-05" db="EMBL/GenBank/DDBJ databases">
        <title>Genome Sequencing of selected type strains of the family Eggerthellaceae.</title>
        <authorList>
            <person name="Danylec N."/>
            <person name="Stoll D.A."/>
            <person name="Doetsch A."/>
            <person name="Huch M."/>
        </authorList>
    </citation>
    <scope>NUCLEOTIDE SEQUENCE [LARGE SCALE GENOMIC DNA]</scope>
    <source>
        <strain evidence="5">DSM 16107</strain>
    </source>
</reference>
<dbReference type="PROSITE" id="PS01332">
    <property type="entry name" value="HTH_RRF2_1"/>
    <property type="match status" value="1"/>
</dbReference>
<sequence length="140" mass="14506">MLVSTKGRYALRLMVCVAQSGAGGKVALREASEREGISLKYLEQLARPLVQAGLLRSVRGKGGGYALAQEASAIKAGDVLRAVESTTAPVACLDLEQGATCPRAKACTTVRFWAGLDGVIEQYVDGVTLADLAGGPVVSI</sequence>
<dbReference type="Proteomes" id="UP000253817">
    <property type="component" value="Unassembled WGS sequence"/>
</dbReference>
<organism evidence="3 5">
    <name type="scientific">Eggerthella sinensis</name>
    <dbReference type="NCBI Taxonomy" id="242230"/>
    <lineage>
        <taxon>Bacteria</taxon>
        <taxon>Bacillati</taxon>
        <taxon>Actinomycetota</taxon>
        <taxon>Coriobacteriia</taxon>
        <taxon>Eggerthellales</taxon>
        <taxon>Eggerthellaceae</taxon>
        <taxon>Eggerthella</taxon>
    </lineage>
</organism>
<dbReference type="OrthoDB" id="9808360at2"/>
<keyword evidence="1" id="KW-0238">DNA-binding</keyword>
<dbReference type="PANTHER" id="PTHR33221:SF5">
    <property type="entry name" value="HTH-TYPE TRANSCRIPTIONAL REGULATOR ISCR"/>
    <property type="match status" value="1"/>
</dbReference>
<dbReference type="GO" id="GO:0003677">
    <property type="term" value="F:DNA binding"/>
    <property type="evidence" value="ECO:0007669"/>
    <property type="project" value="UniProtKB-KW"/>
</dbReference>
<dbReference type="EMBL" id="QICC01000045">
    <property type="protein sequence ID" value="RNM41195.1"/>
    <property type="molecule type" value="Genomic_DNA"/>
</dbReference>
<dbReference type="RefSeq" id="WP_114546494.1">
    <property type="nucleotide sequence ID" value="NZ_PPTT01000015.1"/>
</dbReference>
<reference evidence="2 4" key="1">
    <citation type="journal article" date="2018" name="Elife">
        <title>Discovery and characterization of a prevalent human gut bacterial enzyme sufficient for the inactivation of a family of plant toxins.</title>
        <authorList>
            <person name="Koppel N."/>
            <person name="Bisanz J.E."/>
            <person name="Pandelia M.E."/>
            <person name="Turnbaugh P.J."/>
            <person name="Balskus E.P."/>
        </authorList>
    </citation>
    <scope>NUCLEOTIDE SEQUENCE [LARGE SCALE GENOMIC DNA]</scope>
    <source>
        <strain evidence="2 4">DSM 16107</strain>
    </source>
</reference>
<dbReference type="NCBIfam" id="TIGR00738">
    <property type="entry name" value="rrf2_super"/>
    <property type="match status" value="1"/>
</dbReference>
<dbReference type="PANTHER" id="PTHR33221">
    <property type="entry name" value="WINGED HELIX-TURN-HELIX TRANSCRIPTIONAL REGULATOR, RRF2 FAMILY"/>
    <property type="match status" value="1"/>
</dbReference>
<dbReference type="InterPro" id="IPR000944">
    <property type="entry name" value="Tscrpt_reg_Rrf2"/>
</dbReference>
<dbReference type="GO" id="GO:0003700">
    <property type="term" value="F:DNA-binding transcription factor activity"/>
    <property type="evidence" value="ECO:0007669"/>
    <property type="project" value="TreeGrafter"/>
</dbReference>
<name>A0A3N0IW79_9ACTN</name>